<dbReference type="Proteomes" id="UP000280834">
    <property type="component" value="Unassembled WGS sequence"/>
</dbReference>
<evidence type="ECO:0000256" key="1">
    <source>
        <dbReference type="SAM" id="MobiDB-lite"/>
    </source>
</evidence>
<accession>A0A0R3QE29</accession>
<evidence type="ECO:0000313" key="3">
    <source>
        <dbReference type="EMBL" id="VDO15737.1"/>
    </source>
</evidence>
<dbReference type="AlphaFoldDB" id="A0A0R3QE29"/>
<evidence type="ECO:0000313" key="5">
    <source>
        <dbReference type="WBParaSite" id="BTMF_0000461501-mRNA-1"/>
    </source>
</evidence>
<sequence length="112" mass="13109">MHNTLFFNVPIVIYVQNALRRYQQRKMKESSSPRGHQRHRHRERLNSNSELSRQATRIASVRTGPMKSREYLYVARSALISVKFSVFYIHVVKGQTAVVSFVLFIFKNVLGQ</sequence>
<feature type="region of interest" description="Disordered" evidence="1">
    <location>
        <begin position="25"/>
        <end position="59"/>
    </location>
</feature>
<dbReference type="WBParaSite" id="BTMF_0000461501-mRNA-1">
    <property type="protein sequence ID" value="BTMF_0000461501-mRNA-1"/>
    <property type="gene ID" value="BTMF_0000461501"/>
</dbReference>
<evidence type="ECO:0000256" key="2">
    <source>
        <dbReference type="SAM" id="Phobius"/>
    </source>
</evidence>
<protein>
    <submittedName>
        <fullName evidence="5">G_PROTEIN_RECEP_F1_2 domain-containing protein</fullName>
    </submittedName>
</protein>
<gene>
    <name evidence="3" type="ORF">BTMF_LOCUS3910</name>
</gene>
<keyword evidence="4" id="KW-1185">Reference proteome</keyword>
<evidence type="ECO:0000313" key="4">
    <source>
        <dbReference type="Proteomes" id="UP000280834"/>
    </source>
</evidence>
<keyword evidence="2" id="KW-0812">Transmembrane</keyword>
<feature type="compositionally biased region" description="Polar residues" evidence="1">
    <location>
        <begin position="46"/>
        <end position="57"/>
    </location>
</feature>
<keyword evidence="2" id="KW-1133">Transmembrane helix</keyword>
<reference evidence="3 4" key="2">
    <citation type="submission" date="2018-11" db="EMBL/GenBank/DDBJ databases">
        <authorList>
            <consortium name="Pathogen Informatics"/>
        </authorList>
    </citation>
    <scope>NUCLEOTIDE SEQUENCE [LARGE SCALE GENOMIC DNA]</scope>
</reference>
<reference evidence="5" key="1">
    <citation type="submission" date="2017-02" db="UniProtKB">
        <authorList>
            <consortium name="WormBaseParasite"/>
        </authorList>
    </citation>
    <scope>IDENTIFICATION</scope>
</reference>
<feature type="transmembrane region" description="Helical" evidence="2">
    <location>
        <begin position="86"/>
        <end position="106"/>
    </location>
</feature>
<organism evidence="5">
    <name type="scientific">Brugia timori</name>
    <dbReference type="NCBI Taxonomy" id="42155"/>
    <lineage>
        <taxon>Eukaryota</taxon>
        <taxon>Metazoa</taxon>
        <taxon>Ecdysozoa</taxon>
        <taxon>Nematoda</taxon>
        <taxon>Chromadorea</taxon>
        <taxon>Rhabditida</taxon>
        <taxon>Spirurina</taxon>
        <taxon>Spiruromorpha</taxon>
        <taxon>Filarioidea</taxon>
        <taxon>Onchocercidae</taxon>
        <taxon>Brugia</taxon>
    </lineage>
</organism>
<name>A0A0R3QE29_9BILA</name>
<dbReference type="EMBL" id="UZAG01003690">
    <property type="protein sequence ID" value="VDO15737.1"/>
    <property type="molecule type" value="Genomic_DNA"/>
</dbReference>
<proteinExistence type="predicted"/>
<keyword evidence="2" id="KW-0472">Membrane</keyword>